<keyword evidence="3" id="KW-0503">Monooxygenase</keyword>
<accession>A0A3D9SYB4</accession>
<reference evidence="3 4" key="1">
    <citation type="submission" date="2018-08" db="EMBL/GenBank/DDBJ databases">
        <title>Sequencing the genomes of 1000 actinobacteria strains.</title>
        <authorList>
            <person name="Klenk H.-P."/>
        </authorList>
    </citation>
    <scope>NUCLEOTIDE SEQUENCE [LARGE SCALE GENOMIC DNA]</scope>
    <source>
        <strain evidence="3 4">DSM 43927</strain>
    </source>
</reference>
<dbReference type="PANTHER" id="PTHR43244">
    <property type="match status" value="1"/>
</dbReference>
<dbReference type="PANTHER" id="PTHR43244:SF1">
    <property type="entry name" value="5,10-METHYLENETETRAHYDROMETHANOPTERIN REDUCTASE"/>
    <property type="match status" value="1"/>
</dbReference>
<protein>
    <submittedName>
        <fullName evidence="3">Luciferase-like monooxygenase</fullName>
    </submittedName>
</protein>
<gene>
    <name evidence="3" type="ORF">DFJ69_6551</name>
</gene>
<feature type="domain" description="Luciferase-like" evidence="2">
    <location>
        <begin position="7"/>
        <end position="233"/>
    </location>
</feature>
<keyword evidence="4" id="KW-1185">Reference proteome</keyword>
<dbReference type="InterPro" id="IPR036661">
    <property type="entry name" value="Luciferase-like_sf"/>
</dbReference>
<name>A0A3D9SYB4_9ACTN</name>
<evidence type="ECO:0000313" key="4">
    <source>
        <dbReference type="Proteomes" id="UP000256661"/>
    </source>
</evidence>
<sequence length="297" mass="31339">MSDLRFGCALTPTVDFAAHLELVRVAEEGGLDLVGVQDHPYVPMFVDTMALVAALLSKTERLRIFTCVANLPLRPPAVLAKTAATLDLMSGGRFELGIGPGGYWDGIVGMGGPPRSRAQAREALAEAVQLIRALWNPVGGTVRFDGDHYSVGGAPTGPAPAHPISIWIGAAGPHALRQVGRIADGWVAGLPNHVPYEQRPVANAIIDEAAKKAGRAPGDVERIVPLAGSVTDRPGRIDVSSGSAPVRGTPDQWAELIARMAAETPFTTFIFWPEQETIGQLERFAGEVVPAARALVG</sequence>
<evidence type="ECO:0000313" key="3">
    <source>
        <dbReference type="EMBL" id="REF00953.1"/>
    </source>
</evidence>
<dbReference type="GO" id="GO:0004497">
    <property type="term" value="F:monooxygenase activity"/>
    <property type="evidence" value="ECO:0007669"/>
    <property type="project" value="UniProtKB-KW"/>
</dbReference>
<dbReference type="Proteomes" id="UP000256661">
    <property type="component" value="Unassembled WGS sequence"/>
</dbReference>
<dbReference type="CDD" id="cd01097">
    <property type="entry name" value="Tetrahydromethanopterin_reductase"/>
    <property type="match status" value="1"/>
</dbReference>
<dbReference type="Gene3D" id="3.20.20.30">
    <property type="entry name" value="Luciferase-like domain"/>
    <property type="match status" value="1"/>
</dbReference>
<dbReference type="EMBL" id="QTTT01000001">
    <property type="protein sequence ID" value="REF00953.1"/>
    <property type="molecule type" value="Genomic_DNA"/>
</dbReference>
<evidence type="ECO:0000259" key="2">
    <source>
        <dbReference type="Pfam" id="PF00296"/>
    </source>
</evidence>
<dbReference type="Pfam" id="PF00296">
    <property type="entry name" value="Bac_luciferase"/>
    <property type="match status" value="1"/>
</dbReference>
<dbReference type="InterPro" id="IPR011251">
    <property type="entry name" value="Luciferase-like_dom"/>
</dbReference>
<proteinExistence type="predicted"/>
<dbReference type="RefSeq" id="WP_116026054.1">
    <property type="nucleotide sequence ID" value="NZ_QTTT01000001.1"/>
</dbReference>
<dbReference type="InterPro" id="IPR050564">
    <property type="entry name" value="F420-G6PD/mer"/>
</dbReference>
<dbReference type="OrthoDB" id="9775082at2"/>
<dbReference type="GO" id="GO:0016705">
    <property type="term" value="F:oxidoreductase activity, acting on paired donors, with incorporation or reduction of molecular oxygen"/>
    <property type="evidence" value="ECO:0007669"/>
    <property type="project" value="InterPro"/>
</dbReference>
<dbReference type="AlphaFoldDB" id="A0A3D9SYB4"/>
<comment type="caution">
    <text evidence="3">The sequence shown here is derived from an EMBL/GenBank/DDBJ whole genome shotgun (WGS) entry which is preliminary data.</text>
</comment>
<evidence type="ECO:0000256" key="1">
    <source>
        <dbReference type="ARBA" id="ARBA00023002"/>
    </source>
</evidence>
<keyword evidence="1" id="KW-0560">Oxidoreductase</keyword>
<organism evidence="3 4">
    <name type="scientific">Thermomonospora umbrina</name>
    <dbReference type="NCBI Taxonomy" id="111806"/>
    <lineage>
        <taxon>Bacteria</taxon>
        <taxon>Bacillati</taxon>
        <taxon>Actinomycetota</taxon>
        <taxon>Actinomycetes</taxon>
        <taxon>Streptosporangiales</taxon>
        <taxon>Thermomonosporaceae</taxon>
        <taxon>Thermomonospora</taxon>
    </lineage>
</organism>
<dbReference type="SUPFAM" id="SSF51679">
    <property type="entry name" value="Bacterial luciferase-like"/>
    <property type="match status" value="1"/>
</dbReference>